<evidence type="ECO:0000313" key="1">
    <source>
        <dbReference type="EMBL" id="KAJ9093807.1"/>
    </source>
</evidence>
<protein>
    <submittedName>
        <fullName evidence="1">Uncharacterized protein</fullName>
    </submittedName>
</protein>
<organism evidence="1 2">
    <name type="scientific">Naganishia cerealis</name>
    <dbReference type="NCBI Taxonomy" id="610337"/>
    <lineage>
        <taxon>Eukaryota</taxon>
        <taxon>Fungi</taxon>
        <taxon>Dikarya</taxon>
        <taxon>Basidiomycota</taxon>
        <taxon>Agaricomycotina</taxon>
        <taxon>Tremellomycetes</taxon>
        <taxon>Filobasidiales</taxon>
        <taxon>Filobasidiaceae</taxon>
        <taxon>Naganishia</taxon>
    </lineage>
</organism>
<proteinExistence type="predicted"/>
<reference evidence="1" key="1">
    <citation type="submission" date="2023-04" db="EMBL/GenBank/DDBJ databases">
        <title>Draft Genome sequencing of Naganishia species isolated from polar environments using Oxford Nanopore Technology.</title>
        <authorList>
            <person name="Leo P."/>
            <person name="Venkateswaran K."/>
        </authorList>
    </citation>
    <scope>NUCLEOTIDE SEQUENCE</scope>
    <source>
        <strain evidence="1">MNA-CCFEE 5261</strain>
    </source>
</reference>
<accession>A0ACC2V476</accession>
<keyword evidence="2" id="KW-1185">Reference proteome</keyword>
<comment type="caution">
    <text evidence="1">The sequence shown here is derived from an EMBL/GenBank/DDBJ whole genome shotgun (WGS) entry which is preliminary data.</text>
</comment>
<gene>
    <name evidence="1" type="ORF">QFC19_008184</name>
</gene>
<dbReference type="Proteomes" id="UP001241377">
    <property type="component" value="Unassembled WGS sequence"/>
</dbReference>
<dbReference type="EMBL" id="JASBWR010000118">
    <property type="protein sequence ID" value="KAJ9093807.1"/>
    <property type="molecule type" value="Genomic_DNA"/>
</dbReference>
<sequence>MGDPFWRRARFSAAPRAAEDTGRGSASLVPPSDTQPRSSRNDLFDADWTWKGAREEHSVRAYDPQPGEGSSLGAPIQLSLPTPGTITPPLQHQHQRPTIAGSQAHASPSFAIPNARAPRSRNDTIYNVNHLTIVPPPPPPPSRFRNSSTDERERFGPRSLETSSAVSAGHAVVGVGSPVSPVTPTISVPITPVTPERDITPPTSNEKRAGGSCFEASTRRENKGCTGSLAAPTRTPNSSTRTTLLRKTPTTTTAVLPDLTTPVTPSPLSGLSTLSRSSSLTATAQSPSSALSNVVRRAGRLLLPDAHEDDRDGQCNAEDGYISPAVGDQQRDTSSVEAAVARVRVDIVSRQWLVGYGRYAKVYLGSYKSLPPAFPSPSSTATTAAREQQTSGWTLCAVKLFEGDADSLRMARKEDEMLGYLQCELPTSLHDDSGRVESNDAEKEKDDGREFIVPRIALVDDTNIESPPAATATATMSELSRAGSLCGAGAGRKTPDGDRGLASHRFEGSPRTTTTAVVRRMGKAGGWHSRSSSETTAVLHRPRGAQSMLAEYPAGILTGEPPSPPRRPILLLPFFANGSMGTFLKTQREAGMAVDEGLWMVWFEQGLRALRWCKRKGVLHNDIKVCVAVE</sequence>
<evidence type="ECO:0000313" key="2">
    <source>
        <dbReference type="Proteomes" id="UP001241377"/>
    </source>
</evidence>
<name>A0ACC2V476_9TREE</name>